<name>A0A812AQQ3_ACAPH</name>
<keyword evidence="2" id="KW-1185">Reference proteome</keyword>
<comment type="caution">
    <text evidence="1">The sequence shown here is derived from an EMBL/GenBank/DDBJ whole genome shotgun (WGS) entry which is preliminary data.</text>
</comment>
<organism evidence="1 2">
    <name type="scientific">Acanthosepion pharaonis</name>
    <name type="common">Pharaoh cuttlefish</name>
    <name type="synonym">Sepia pharaonis</name>
    <dbReference type="NCBI Taxonomy" id="158019"/>
    <lineage>
        <taxon>Eukaryota</taxon>
        <taxon>Metazoa</taxon>
        <taxon>Spiralia</taxon>
        <taxon>Lophotrochozoa</taxon>
        <taxon>Mollusca</taxon>
        <taxon>Cephalopoda</taxon>
        <taxon>Coleoidea</taxon>
        <taxon>Decapodiformes</taxon>
        <taxon>Sepiida</taxon>
        <taxon>Sepiina</taxon>
        <taxon>Sepiidae</taxon>
        <taxon>Acanthosepion</taxon>
    </lineage>
</organism>
<evidence type="ECO:0000313" key="1">
    <source>
        <dbReference type="EMBL" id="CAE1150604.1"/>
    </source>
</evidence>
<evidence type="ECO:0000313" key="2">
    <source>
        <dbReference type="Proteomes" id="UP000597762"/>
    </source>
</evidence>
<sequence length="199" mass="23000">MLYNANVFPFDLKDRPIRSALHPSRQPHSSIYFAANIEFLLTAMSQMAYPILPLIKQIRIVPRNKFTKEQHWASLISFWRQLTNVCKHVFPLNMLKEHSRCNRASCIYCGIERNSGPLIVRCNYLESPTNKGPSEQSKKKQVPSVEKTLVFNANYNVIKCICDGLNERPEYGWKKIAAHLNISLTHVNSCENYCHVFCL</sequence>
<dbReference type="Proteomes" id="UP000597762">
    <property type="component" value="Unassembled WGS sequence"/>
</dbReference>
<dbReference type="EMBL" id="CAHIKZ030000086">
    <property type="protein sequence ID" value="CAE1150604.1"/>
    <property type="molecule type" value="Genomic_DNA"/>
</dbReference>
<proteinExistence type="predicted"/>
<dbReference type="AlphaFoldDB" id="A0A812AQQ3"/>
<reference evidence="1" key="1">
    <citation type="submission" date="2021-01" db="EMBL/GenBank/DDBJ databases">
        <authorList>
            <person name="Li R."/>
            <person name="Bekaert M."/>
        </authorList>
    </citation>
    <scope>NUCLEOTIDE SEQUENCE</scope>
    <source>
        <strain evidence="1">Farmed</strain>
    </source>
</reference>
<gene>
    <name evidence="1" type="ORF">SPHA_2958</name>
</gene>
<accession>A0A812AQQ3</accession>
<protein>
    <submittedName>
        <fullName evidence="1">Uncharacterized protein</fullName>
    </submittedName>
</protein>